<feature type="chain" id="PRO_5024445896" evidence="1">
    <location>
        <begin position="19"/>
        <end position="122"/>
    </location>
</feature>
<dbReference type="Pfam" id="PF03392">
    <property type="entry name" value="OS-D"/>
    <property type="match status" value="1"/>
</dbReference>
<name>A0A5P8N6F5_9NEOP</name>
<dbReference type="InterPro" id="IPR036682">
    <property type="entry name" value="OS_D_A10/PebIII_sf"/>
</dbReference>
<feature type="signal peptide" evidence="1">
    <location>
        <begin position="1"/>
        <end position="18"/>
    </location>
</feature>
<dbReference type="InterPro" id="IPR005055">
    <property type="entry name" value="A10/PebIII"/>
</dbReference>
<keyword evidence="1" id="KW-0732">Signal</keyword>
<dbReference type="AlphaFoldDB" id="A0A5P8N6F5"/>
<accession>A0A5P8N6F5</accession>
<dbReference type="PANTHER" id="PTHR11257:SF12">
    <property type="entry name" value="EJACULATORY BULB-SPECIFIC PROTEIN 3-RELATED"/>
    <property type="match status" value="1"/>
</dbReference>
<dbReference type="Gene3D" id="1.10.2080.10">
    <property type="entry name" value="Insect odorant-binding protein A10/Ejaculatory bulb-specific protein 3"/>
    <property type="match status" value="1"/>
</dbReference>
<dbReference type="PANTHER" id="PTHR11257">
    <property type="entry name" value="CHEMOSENSORY PROTEIN-RELATED"/>
    <property type="match status" value="1"/>
</dbReference>
<organism evidence="2">
    <name type="scientific">Conogethes pinicolalis</name>
    <dbReference type="NCBI Taxonomy" id="1178461"/>
    <lineage>
        <taxon>Eukaryota</taxon>
        <taxon>Metazoa</taxon>
        <taxon>Ecdysozoa</taxon>
        <taxon>Arthropoda</taxon>
        <taxon>Hexapoda</taxon>
        <taxon>Insecta</taxon>
        <taxon>Pterygota</taxon>
        <taxon>Neoptera</taxon>
        <taxon>Endopterygota</taxon>
        <taxon>Lepidoptera</taxon>
        <taxon>Glossata</taxon>
        <taxon>Ditrysia</taxon>
        <taxon>Pyraloidea</taxon>
        <taxon>Crambidae</taxon>
        <taxon>Spilomelinae</taxon>
        <taxon>Conogethes</taxon>
    </lineage>
</organism>
<protein>
    <submittedName>
        <fullName evidence="2">Chemosensory protein 15</fullName>
    </submittedName>
</protein>
<evidence type="ECO:0000256" key="1">
    <source>
        <dbReference type="SAM" id="SignalP"/>
    </source>
</evidence>
<evidence type="ECO:0000313" key="2">
    <source>
        <dbReference type="EMBL" id="QFR36142.1"/>
    </source>
</evidence>
<reference evidence="2" key="1">
    <citation type="submission" date="2019-02" db="EMBL/GenBank/DDBJ databases">
        <title>Antennal transcriptome and differential expression of olfactory genes in Conogethes pinicolalis (Lepidoptera: Crambidae).</title>
        <authorList>
            <person name="Jing D."/>
            <person name="Zhang T."/>
            <person name="Wang Z."/>
            <person name="He K."/>
            <person name="Bai S."/>
        </authorList>
    </citation>
    <scope>NUCLEOTIDE SEQUENCE</scope>
</reference>
<dbReference type="SUPFAM" id="SSF100910">
    <property type="entry name" value="Chemosensory protein Csp2"/>
    <property type="match status" value="1"/>
</dbReference>
<dbReference type="EMBL" id="MK574139">
    <property type="protein sequence ID" value="QFR36142.1"/>
    <property type="molecule type" value="mRNA"/>
</dbReference>
<sequence length="122" mass="14001">MKLLITFVIVTVASMAVAAPAKNADGIDVEELIANRRLLLPYIKCALDQGKCSSSAKKVKEHIKEALELDCAKCNESEKKDNKLIFKHMINKENDYWHQLITKYDPKREYAPKYEKLYLGKE</sequence>
<gene>
    <name evidence="2" type="primary">CSP15</name>
</gene>
<proteinExistence type="evidence at transcript level"/>